<dbReference type="EMBL" id="VSSQ01000953">
    <property type="protein sequence ID" value="MPM03433.1"/>
    <property type="molecule type" value="Genomic_DNA"/>
</dbReference>
<dbReference type="AlphaFoldDB" id="A0A644WM00"/>
<keyword evidence="2" id="KW-0067">ATP-binding</keyword>
<proteinExistence type="predicted"/>
<feature type="domain" description="ATP-cone" evidence="3">
    <location>
        <begin position="1"/>
        <end position="91"/>
    </location>
</feature>
<keyword evidence="1" id="KW-0547">Nucleotide-binding</keyword>
<sequence length="91" mass="10456">MKIIKKNGRLEDFNIKKVKISIENAARDSGAMVNESDLKIIIKDVEKYLLNIRKDSLITSSYEVIGVVFEVLKRDGFKSILKAYMEFDKLS</sequence>
<protein>
    <recommendedName>
        <fullName evidence="3">ATP-cone domain-containing protein</fullName>
    </recommendedName>
</protein>
<dbReference type="GO" id="GO:0005524">
    <property type="term" value="F:ATP binding"/>
    <property type="evidence" value="ECO:0007669"/>
    <property type="project" value="UniProtKB-KW"/>
</dbReference>
<evidence type="ECO:0000313" key="4">
    <source>
        <dbReference type="EMBL" id="MPM03433.1"/>
    </source>
</evidence>
<comment type="caution">
    <text evidence="4">The sequence shown here is derived from an EMBL/GenBank/DDBJ whole genome shotgun (WGS) entry which is preliminary data.</text>
</comment>
<reference evidence="4" key="1">
    <citation type="submission" date="2019-08" db="EMBL/GenBank/DDBJ databases">
        <authorList>
            <person name="Kucharzyk K."/>
            <person name="Murdoch R.W."/>
            <person name="Higgins S."/>
            <person name="Loffler F."/>
        </authorList>
    </citation>
    <scope>NUCLEOTIDE SEQUENCE</scope>
</reference>
<evidence type="ECO:0000256" key="1">
    <source>
        <dbReference type="ARBA" id="ARBA00022741"/>
    </source>
</evidence>
<evidence type="ECO:0000256" key="2">
    <source>
        <dbReference type="ARBA" id="ARBA00022840"/>
    </source>
</evidence>
<organism evidence="4">
    <name type="scientific">bioreactor metagenome</name>
    <dbReference type="NCBI Taxonomy" id="1076179"/>
    <lineage>
        <taxon>unclassified sequences</taxon>
        <taxon>metagenomes</taxon>
        <taxon>ecological metagenomes</taxon>
    </lineage>
</organism>
<dbReference type="InterPro" id="IPR005144">
    <property type="entry name" value="ATP-cone_dom"/>
</dbReference>
<gene>
    <name evidence="4" type="ORF">SDC9_49700</name>
</gene>
<evidence type="ECO:0000259" key="3">
    <source>
        <dbReference type="PROSITE" id="PS51161"/>
    </source>
</evidence>
<dbReference type="Pfam" id="PF03477">
    <property type="entry name" value="ATP-cone"/>
    <property type="match status" value="1"/>
</dbReference>
<accession>A0A644WM00</accession>
<dbReference type="PROSITE" id="PS51161">
    <property type="entry name" value="ATP_CONE"/>
    <property type="match status" value="1"/>
</dbReference>
<name>A0A644WM00_9ZZZZ</name>